<accession>A0A061D8C6</accession>
<dbReference type="Pfam" id="PF04127">
    <property type="entry name" value="DFP"/>
    <property type="match status" value="1"/>
</dbReference>
<dbReference type="SUPFAM" id="SSF102645">
    <property type="entry name" value="CoaB-like"/>
    <property type="match status" value="1"/>
</dbReference>
<dbReference type="AlphaFoldDB" id="A0A061D8C6"/>
<proteinExistence type="inferred from homology"/>
<dbReference type="Gene3D" id="3.40.50.10300">
    <property type="entry name" value="CoaB-like"/>
    <property type="match status" value="1"/>
</dbReference>
<reference evidence="4" key="1">
    <citation type="journal article" date="2014" name="Nucleic Acids Res.">
        <title>The evolutionary dynamics of variant antigen genes in Babesia reveal a history of genomic innovation underlying host-parasite interaction.</title>
        <authorList>
            <person name="Jackson A.P."/>
            <person name="Otto T.D."/>
            <person name="Darby A."/>
            <person name="Ramaprasad A."/>
            <person name="Xia D."/>
            <person name="Echaide I.E."/>
            <person name="Farber M."/>
            <person name="Gahlot S."/>
            <person name="Gamble J."/>
            <person name="Gupta D."/>
            <person name="Gupta Y."/>
            <person name="Jackson L."/>
            <person name="Malandrin L."/>
            <person name="Malas T.B."/>
            <person name="Moussa E."/>
            <person name="Nair M."/>
            <person name="Reid A.J."/>
            <person name="Sanders M."/>
            <person name="Sharma J."/>
            <person name="Tracey A."/>
            <person name="Quail M.A."/>
            <person name="Weir W."/>
            <person name="Wastling J.M."/>
            <person name="Hall N."/>
            <person name="Willadsen P."/>
            <person name="Lingelbach K."/>
            <person name="Shiels B."/>
            <person name="Tait A."/>
            <person name="Berriman M."/>
            <person name="Allred D.R."/>
            <person name="Pain A."/>
        </authorList>
    </citation>
    <scope>NUCLEOTIDE SEQUENCE [LARGE SCALE GENOMIC DNA]</scope>
    <source>
        <strain evidence="4">Bond</strain>
    </source>
</reference>
<dbReference type="EMBL" id="LK391709">
    <property type="protein sequence ID" value="CDR96946.1"/>
    <property type="molecule type" value="Genomic_DNA"/>
</dbReference>
<evidence type="ECO:0000259" key="2">
    <source>
        <dbReference type="Pfam" id="PF04127"/>
    </source>
</evidence>
<protein>
    <submittedName>
        <fullName evidence="3">DNA / pantothenate metabolism flavoprotein, putative</fullName>
    </submittedName>
</protein>
<dbReference type="OrthoDB" id="70224at2759"/>
<feature type="domain" description="DNA/pantothenate metabolism flavoprotein C-terminal" evidence="2">
    <location>
        <begin position="34"/>
        <end position="161"/>
    </location>
</feature>
<dbReference type="GO" id="GO:0015937">
    <property type="term" value="P:coenzyme A biosynthetic process"/>
    <property type="evidence" value="ECO:0007669"/>
    <property type="project" value="UniProtKB-ARBA"/>
</dbReference>
<dbReference type="KEGG" id="bbig:BBBOND_0308500"/>
<dbReference type="Proteomes" id="UP000033188">
    <property type="component" value="Chromosome 3"/>
</dbReference>
<dbReference type="InterPro" id="IPR007085">
    <property type="entry name" value="DNA/pantothenate-metab_flavo_C"/>
</dbReference>
<evidence type="ECO:0000256" key="1">
    <source>
        <dbReference type="ARBA" id="ARBA00005703"/>
    </source>
</evidence>
<evidence type="ECO:0000313" key="4">
    <source>
        <dbReference type="Proteomes" id="UP000033188"/>
    </source>
</evidence>
<dbReference type="RefSeq" id="XP_012769132.1">
    <property type="nucleotide sequence ID" value="XM_012913678.1"/>
</dbReference>
<gene>
    <name evidence="3" type="ORF">BBBOND_0308500</name>
</gene>
<name>A0A061D8C6_BABBI</name>
<dbReference type="STRING" id="5866.A0A061D8C6"/>
<organism evidence="3 4">
    <name type="scientific">Babesia bigemina</name>
    <dbReference type="NCBI Taxonomy" id="5866"/>
    <lineage>
        <taxon>Eukaryota</taxon>
        <taxon>Sar</taxon>
        <taxon>Alveolata</taxon>
        <taxon>Apicomplexa</taxon>
        <taxon>Aconoidasida</taxon>
        <taxon>Piroplasmida</taxon>
        <taxon>Babesiidae</taxon>
        <taxon>Babesia</taxon>
    </lineage>
</organism>
<dbReference type="InterPro" id="IPR035929">
    <property type="entry name" value="CoaB-like_sf"/>
</dbReference>
<dbReference type="VEuPathDB" id="PiroplasmaDB:BBBOND_0308500"/>
<comment type="similarity">
    <text evidence="1">Belongs to the PPC synthetase family.</text>
</comment>
<dbReference type="GO" id="GO:0003824">
    <property type="term" value="F:catalytic activity"/>
    <property type="evidence" value="ECO:0007669"/>
    <property type="project" value="UniProtKB-ARBA"/>
</dbReference>
<dbReference type="GeneID" id="24565487"/>
<sequence length="171" mass="19548">MDLSDYKDKLVVLKFRTMWEYRNVIEQLSHDTKHLGANVIWFLTAAVMDFEIPDAQMPQNKVPSNAPMNITLMPTPKIRNIVRGIIGKAPTMCCFKLETDPNVLIQRAKVLLDEPTMADAVVANILDQRYDRVEIVFPDSTSKKIDAKKESIEKEIVDALIQVHHRKASRC</sequence>
<keyword evidence="4" id="KW-1185">Reference proteome</keyword>
<evidence type="ECO:0000313" key="3">
    <source>
        <dbReference type="EMBL" id="CDR96946.1"/>
    </source>
</evidence>